<reference evidence="2 3" key="1">
    <citation type="submission" date="2024-09" db="EMBL/GenBank/DDBJ databases">
        <authorList>
            <person name="Sun Q."/>
            <person name="Mori K."/>
        </authorList>
    </citation>
    <scope>NUCLEOTIDE SEQUENCE [LARGE SCALE GENOMIC DNA]</scope>
    <source>
        <strain evidence="2 3">JCM 4414</strain>
    </source>
</reference>
<dbReference type="RefSeq" id="WP_345484377.1">
    <property type="nucleotide sequence ID" value="NZ_BAAAWU010000001.1"/>
</dbReference>
<dbReference type="EMBL" id="JBHMCT010000014">
    <property type="protein sequence ID" value="MFB9557032.1"/>
    <property type="molecule type" value="Genomic_DNA"/>
</dbReference>
<name>A0ABV5QU84_9ACTN</name>
<proteinExistence type="predicted"/>
<feature type="region of interest" description="Disordered" evidence="1">
    <location>
        <begin position="91"/>
        <end position="125"/>
    </location>
</feature>
<feature type="region of interest" description="Disordered" evidence="1">
    <location>
        <begin position="32"/>
        <end position="54"/>
    </location>
</feature>
<comment type="caution">
    <text evidence="2">The sequence shown here is derived from an EMBL/GenBank/DDBJ whole genome shotgun (WGS) entry which is preliminary data.</text>
</comment>
<accession>A0ABV5QU84</accession>
<evidence type="ECO:0000313" key="3">
    <source>
        <dbReference type="Proteomes" id="UP001589716"/>
    </source>
</evidence>
<organism evidence="2 3">
    <name type="scientific">Streptomyces roseoviridis</name>
    <dbReference type="NCBI Taxonomy" id="67361"/>
    <lineage>
        <taxon>Bacteria</taxon>
        <taxon>Bacillati</taxon>
        <taxon>Actinomycetota</taxon>
        <taxon>Actinomycetes</taxon>
        <taxon>Kitasatosporales</taxon>
        <taxon>Streptomycetaceae</taxon>
        <taxon>Streptomyces</taxon>
    </lineage>
</organism>
<feature type="compositionally biased region" description="Low complexity" evidence="1">
    <location>
        <begin position="96"/>
        <end position="111"/>
    </location>
</feature>
<gene>
    <name evidence="2" type="ORF">ACFFTP_22930</name>
</gene>
<protein>
    <submittedName>
        <fullName evidence="2">Uncharacterized protein</fullName>
    </submittedName>
</protein>
<evidence type="ECO:0000313" key="2">
    <source>
        <dbReference type="EMBL" id="MFB9557032.1"/>
    </source>
</evidence>
<dbReference type="Proteomes" id="UP001589716">
    <property type="component" value="Unassembled WGS sequence"/>
</dbReference>
<keyword evidence="3" id="KW-1185">Reference proteome</keyword>
<evidence type="ECO:0000256" key="1">
    <source>
        <dbReference type="SAM" id="MobiDB-lite"/>
    </source>
</evidence>
<sequence length="125" mass="13218">MEPITAGLLVALASGTAGAAGQQIWASLHDLVTRRGPRPGEDEPALTAEPPRTEERAARLAELLNERARQDPDFATALETWRRQANAEVAARGGDVTSQITGGTQGTVIQGRDFHGDITFGGRSS</sequence>